<feature type="transmembrane region" description="Helical" evidence="12">
    <location>
        <begin position="62"/>
        <end position="79"/>
    </location>
</feature>
<feature type="transmembrane region" description="Helical" evidence="12">
    <location>
        <begin position="34"/>
        <end position="55"/>
    </location>
</feature>
<dbReference type="Pfam" id="PF02537">
    <property type="entry name" value="CRCB"/>
    <property type="match status" value="1"/>
</dbReference>
<keyword evidence="12" id="KW-0479">Metal-binding</keyword>
<evidence type="ECO:0000256" key="5">
    <source>
        <dbReference type="ARBA" id="ARBA00022989"/>
    </source>
</evidence>
<comment type="similarity">
    <text evidence="10 12">Belongs to the fluoride channel Fluc/FEX (TC 1.A.43) family.</text>
</comment>
<evidence type="ECO:0000256" key="8">
    <source>
        <dbReference type="ARBA" id="ARBA00023136"/>
    </source>
</evidence>
<keyword evidence="3" id="KW-0997">Cell inner membrane</keyword>
<dbReference type="Proteomes" id="UP000474957">
    <property type="component" value="Unassembled WGS sequence"/>
</dbReference>
<evidence type="ECO:0000256" key="2">
    <source>
        <dbReference type="ARBA" id="ARBA00022475"/>
    </source>
</evidence>
<protein>
    <recommendedName>
        <fullName evidence="12">Fluoride-specific ion channel FluC</fullName>
    </recommendedName>
</protein>
<dbReference type="InterPro" id="IPR003691">
    <property type="entry name" value="FluC"/>
</dbReference>
<keyword evidence="5 12" id="KW-1133">Transmembrane helix</keyword>
<name>A0A6L5Z5N1_9RHOB</name>
<dbReference type="GO" id="GO:0062054">
    <property type="term" value="F:fluoride channel activity"/>
    <property type="evidence" value="ECO:0007669"/>
    <property type="project" value="UniProtKB-UniRule"/>
</dbReference>
<accession>A0A6L5Z5N1</accession>
<keyword evidence="2 12" id="KW-1003">Cell membrane</keyword>
<evidence type="ECO:0000256" key="10">
    <source>
        <dbReference type="ARBA" id="ARBA00035120"/>
    </source>
</evidence>
<dbReference type="PANTHER" id="PTHR28259">
    <property type="entry name" value="FLUORIDE EXPORT PROTEIN 1-RELATED"/>
    <property type="match status" value="1"/>
</dbReference>
<keyword evidence="12" id="KW-0813">Transport</keyword>
<evidence type="ECO:0000256" key="7">
    <source>
        <dbReference type="ARBA" id="ARBA00023065"/>
    </source>
</evidence>
<keyword evidence="9 12" id="KW-0407">Ion channel</keyword>
<organism evidence="13 14">
    <name type="scientific">Halovulum marinum</name>
    <dbReference type="NCBI Taxonomy" id="2662447"/>
    <lineage>
        <taxon>Bacteria</taxon>
        <taxon>Pseudomonadati</taxon>
        <taxon>Pseudomonadota</taxon>
        <taxon>Alphaproteobacteria</taxon>
        <taxon>Rhodobacterales</taxon>
        <taxon>Paracoccaceae</taxon>
        <taxon>Halovulum</taxon>
    </lineage>
</organism>
<dbReference type="RefSeq" id="WP_154448957.1">
    <property type="nucleotide sequence ID" value="NZ_WIND01000022.1"/>
</dbReference>
<comment type="caution">
    <text evidence="13">The sequence shown here is derived from an EMBL/GenBank/DDBJ whole genome shotgun (WGS) entry which is preliminary data.</text>
</comment>
<evidence type="ECO:0000256" key="1">
    <source>
        <dbReference type="ARBA" id="ARBA00004651"/>
    </source>
</evidence>
<dbReference type="EMBL" id="WIND01000022">
    <property type="protein sequence ID" value="MSU91619.1"/>
    <property type="molecule type" value="Genomic_DNA"/>
</dbReference>
<dbReference type="GO" id="GO:0005886">
    <property type="term" value="C:plasma membrane"/>
    <property type="evidence" value="ECO:0007669"/>
    <property type="project" value="UniProtKB-SubCell"/>
</dbReference>
<keyword evidence="7 12" id="KW-0406">Ion transport</keyword>
<comment type="activity regulation">
    <text evidence="12">Na(+) is not transported, but it plays an essential structural role and its presence is essential for fluoride channel function.</text>
</comment>
<dbReference type="HAMAP" id="MF_00454">
    <property type="entry name" value="FluC"/>
    <property type="match status" value="1"/>
</dbReference>
<evidence type="ECO:0000256" key="3">
    <source>
        <dbReference type="ARBA" id="ARBA00022519"/>
    </source>
</evidence>
<evidence type="ECO:0000256" key="9">
    <source>
        <dbReference type="ARBA" id="ARBA00023303"/>
    </source>
</evidence>
<feature type="binding site" evidence="12">
    <location>
        <position position="74"/>
    </location>
    <ligand>
        <name>Na(+)</name>
        <dbReference type="ChEBI" id="CHEBI:29101"/>
        <note>structural</note>
    </ligand>
</feature>
<dbReference type="GO" id="GO:0046872">
    <property type="term" value="F:metal ion binding"/>
    <property type="evidence" value="ECO:0007669"/>
    <property type="project" value="UniProtKB-KW"/>
</dbReference>
<feature type="transmembrane region" description="Helical" evidence="12">
    <location>
        <begin position="99"/>
        <end position="121"/>
    </location>
</feature>
<keyword evidence="8 12" id="KW-0472">Membrane</keyword>
<evidence type="ECO:0000256" key="11">
    <source>
        <dbReference type="ARBA" id="ARBA00035585"/>
    </source>
</evidence>
<dbReference type="PANTHER" id="PTHR28259:SF1">
    <property type="entry name" value="FLUORIDE EXPORT PROTEIN 1-RELATED"/>
    <property type="match status" value="1"/>
</dbReference>
<feature type="binding site" evidence="12">
    <location>
        <position position="71"/>
    </location>
    <ligand>
        <name>Na(+)</name>
        <dbReference type="ChEBI" id="CHEBI:29101"/>
        <note>structural</note>
    </ligand>
</feature>
<keyword evidence="14" id="KW-1185">Reference proteome</keyword>
<sequence length="122" mass="12204">MPNVLQVALGGALGAALRYLVVVQMGRWMGPAFPWGTLTVNVAGSFAMGVLAAALGPRAGMTPLLMTGVLGGFTTYSAFSLDTLALVERAAPLQALGYVAATLAGAIGGCAAGLVLGRAVWP</sequence>
<comment type="catalytic activity">
    <reaction evidence="11">
        <text>fluoride(in) = fluoride(out)</text>
        <dbReference type="Rhea" id="RHEA:76159"/>
        <dbReference type="ChEBI" id="CHEBI:17051"/>
    </reaction>
    <physiologicalReaction direction="left-to-right" evidence="11">
        <dbReference type="Rhea" id="RHEA:76160"/>
    </physiologicalReaction>
</comment>
<reference evidence="13 14" key="1">
    <citation type="submission" date="2019-10" db="EMBL/GenBank/DDBJ databases">
        <title>Cognatihalovulum marinum gen. nov. sp. nov., a new member of the family Rhodobacteraceae isolated from deep seawater of the Northwest Indian Ocean.</title>
        <authorList>
            <person name="Ruan C."/>
            <person name="Wang J."/>
            <person name="Zheng X."/>
            <person name="Song L."/>
            <person name="Zhu Y."/>
            <person name="Huang Y."/>
            <person name="Lu Z."/>
            <person name="Du W."/>
            <person name="Huang L."/>
            <person name="Dai X."/>
        </authorList>
    </citation>
    <scope>NUCLEOTIDE SEQUENCE [LARGE SCALE GENOMIC DNA]</scope>
    <source>
        <strain evidence="13 14">2CG4</strain>
    </source>
</reference>
<evidence type="ECO:0000313" key="14">
    <source>
        <dbReference type="Proteomes" id="UP000474957"/>
    </source>
</evidence>
<comment type="subcellular location">
    <subcellularLocation>
        <location evidence="1 12">Cell membrane</location>
        <topology evidence="1 12">Multi-pass membrane protein</topology>
    </subcellularLocation>
</comment>
<gene>
    <name evidence="12" type="primary">fluC</name>
    <name evidence="12" type="synonym">crcB</name>
    <name evidence="13" type="ORF">GE300_18735</name>
</gene>
<evidence type="ECO:0000256" key="4">
    <source>
        <dbReference type="ARBA" id="ARBA00022692"/>
    </source>
</evidence>
<keyword evidence="4 12" id="KW-0812">Transmembrane</keyword>
<evidence type="ECO:0000256" key="6">
    <source>
        <dbReference type="ARBA" id="ARBA00023053"/>
    </source>
</evidence>
<keyword evidence="6 12" id="KW-0915">Sodium</keyword>
<proteinExistence type="inferred from homology"/>
<comment type="function">
    <text evidence="12">Fluoride-specific ion channel. Important for reducing fluoride concentration in the cell, thus reducing its toxicity.</text>
</comment>
<evidence type="ECO:0000256" key="12">
    <source>
        <dbReference type="HAMAP-Rule" id="MF_00454"/>
    </source>
</evidence>
<dbReference type="AlphaFoldDB" id="A0A6L5Z5N1"/>
<dbReference type="GO" id="GO:0140114">
    <property type="term" value="P:cellular detoxification of fluoride"/>
    <property type="evidence" value="ECO:0007669"/>
    <property type="project" value="UniProtKB-UniRule"/>
</dbReference>
<evidence type="ECO:0000313" key="13">
    <source>
        <dbReference type="EMBL" id="MSU91619.1"/>
    </source>
</evidence>